<keyword evidence="1" id="KW-0067">ATP-binding</keyword>
<evidence type="ECO:0000259" key="2">
    <source>
        <dbReference type="PROSITE" id="PS50011"/>
    </source>
</evidence>
<reference evidence="3 4" key="1">
    <citation type="submission" date="2019-03" db="EMBL/GenBank/DDBJ databases">
        <title>Metabolic potential of uncultured bacteria and archaea associated with petroleum seepage in deep-sea sediments.</title>
        <authorList>
            <person name="Dong X."/>
            <person name="Hubert C."/>
        </authorList>
    </citation>
    <scope>NUCLEOTIDE SEQUENCE [LARGE SCALE GENOMIC DNA]</scope>
    <source>
        <strain evidence="3">E44_bin18</strain>
    </source>
</reference>
<evidence type="ECO:0000313" key="3">
    <source>
        <dbReference type="EMBL" id="TET47255.1"/>
    </source>
</evidence>
<sequence>MKQIAGRYKVIEKLGTGLSGTVFSVKDGPRGPTVALKLSNPTEDSAHHLEKEFFRLFQLDHPNIVDDREYLVYREQDGWMFHHWDHLDWANPGKQTDPGW</sequence>
<name>A0A523UXI2_UNCT6</name>
<accession>A0A523UXI2</accession>
<proteinExistence type="predicted"/>
<keyword evidence="1" id="KW-0547">Nucleotide-binding</keyword>
<dbReference type="PROSITE" id="PS00107">
    <property type="entry name" value="PROTEIN_KINASE_ATP"/>
    <property type="match status" value="1"/>
</dbReference>
<dbReference type="InterPro" id="IPR000719">
    <property type="entry name" value="Prot_kinase_dom"/>
</dbReference>
<dbReference type="GO" id="GO:0005524">
    <property type="term" value="F:ATP binding"/>
    <property type="evidence" value="ECO:0007669"/>
    <property type="project" value="UniProtKB-UniRule"/>
</dbReference>
<gene>
    <name evidence="3" type="ORF">E3J62_02030</name>
</gene>
<dbReference type="GO" id="GO:0004672">
    <property type="term" value="F:protein kinase activity"/>
    <property type="evidence" value="ECO:0007669"/>
    <property type="project" value="InterPro"/>
</dbReference>
<dbReference type="SUPFAM" id="SSF56112">
    <property type="entry name" value="Protein kinase-like (PK-like)"/>
    <property type="match status" value="1"/>
</dbReference>
<dbReference type="Gene3D" id="3.30.200.20">
    <property type="entry name" value="Phosphorylase Kinase, domain 1"/>
    <property type="match status" value="1"/>
</dbReference>
<feature type="binding site" evidence="1">
    <location>
        <position position="37"/>
    </location>
    <ligand>
        <name>ATP</name>
        <dbReference type="ChEBI" id="CHEBI:30616"/>
    </ligand>
</feature>
<feature type="domain" description="Protein kinase" evidence="2">
    <location>
        <begin position="8"/>
        <end position="100"/>
    </location>
</feature>
<comment type="caution">
    <text evidence="3">The sequence shown here is derived from an EMBL/GenBank/DDBJ whole genome shotgun (WGS) entry which is preliminary data.</text>
</comment>
<evidence type="ECO:0000256" key="1">
    <source>
        <dbReference type="PROSITE-ProRule" id="PRU10141"/>
    </source>
</evidence>
<dbReference type="Proteomes" id="UP000315525">
    <property type="component" value="Unassembled WGS sequence"/>
</dbReference>
<protein>
    <recommendedName>
        <fullName evidence="2">Protein kinase domain-containing protein</fullName>
    </recommendedName>
</protein>
<dbReference type="InterPro" id="IPR011009">
    <property type="entry name" value="Kinase-like_dom_sf"/>
</dbReference>
<dbReference type="AlphaFoldDB" id="A0A523UXI2"/>
<dbReference type="EMBL" id="SOJN01000026">
    <property type="protein sequence ID" value="TET47255.1"/>
    <property type="molecule type" value="Genomic_DNA"/>
</dbReference>
<dbReference type="PROSITE" id="PS50011">
    <property type="entry name" value="PROTEIN_KINASE_DOM"/>
    <property type="match status" value="1"/>
</dbReference>
<evidence type="ECO:0000313" key="4">
    <source>
        <dbReference type="Proteomes" id="UP000315525"/>
    </source>
</evidence>
<organism evidence="3 4">
    <name type="scientific">candidate division TA06 bacterium</name>
    <dbReference type="NCBI Taxonomy" id="2250710"/>
    <lineage>
        <taxon>Bacteria</taxon>
        <taxon>Bacteria division TA06</taxon>
    </lineage>
</organism>
<dbReference type="InterPro" id="IPR017441">
    <property type="entry name" value="Protein_kinase_ATP_BS"/>
</dbReference>